<accession>A0ABD3Q7D8</accession>
<feature type="signal peptide" evidence="1">
    <location>
        <begin position="1"/>
        <end position="24"/>
    </location>
</feature>
<organism evidence="2 3">
    <name type="scientific">Cyclotella cryptica</name>
    <dbReference type="NCBI Taxonomy" id="29204"/>
    <lineage>
        <taxon>Eukaryota</taxon>
        <taxon>Sar</taxon>
        <taxon>Stramenopiles</taxon>
        <taxon>Ochrophyta</taxon>
        <taxon>Bacillariophyta</taxon>
        <taxon>Coscinodiscophyceae</taxon>
        <taxon>Thalassiosirophycidae</taxon>
        <taxon>Stephanodiscales</taxon>
        <taxon>Stephanodiscaceae</taxon>
        <taxon>Cyclotella</taxon>
    </lineage>
</organism>
<evidence type="ECO:0008006" key="4">
    <source>
        <dbReference type="Google" id="ProtNLM"/>
    </source>
</evidence>
<dbReference type="EMBL" id="JABMIG020000066">
    <property type="protein sequence ID" value="KAL3795992.1"/>
    <property type="molecule type" value="Genomic_DNA"/>
</dbReference>
<dbReference type="Proteomes" id="UP001516023">
    <property type="component" value="Unassembled WGS sequence"/>
</dbReference>
<dbReference type="InterPro" id="IPR029058">
    <property type="entry name" value="AB_hydrolase_fold"/>
</dbReference>
<dbReference type="Gene3D" id="3.40.50.1820">
    <property type="entry name" value="alpha/beta hydrolase"/>
    <property type="match status" value="1"/>
</dbReference>
<proteinExistence type="predicted"/>
<gene>
    <name evidence="2" type="ORF">HJC23_013049</name>
</gene>
<keyword evidence="1" id="KW-0732">Signal</keyword>
<dbReference type="SUPFAM" id="SSF53474">
    <property type="entry name" value="alpha/beta-Hydrolases"/>
    <property type="match status" value="1"/>
</dbReference>
<reference evidence="2 3" key="1">
    <citation type="journal article" date="2020" name="G3 (Bethesda)">
        <title>Improved Reference Genome for Cyclotella cryptica CCMP332, a Model for Cell Wall Morphogenesis, Salinity Adaptation, and Lipid Production in Diatoms (Bacillariophyta).</title>
        <authorList>
            <person name="Roberts W.R."/>
            <person name="Downey K.M."/>
            <person name="Ruck E.C."/>
            <person name="Traller J.C."/>
            <person name="Alverson A.J."/>
        </authorList>
    </citation>
    <scope>NUCLEOTIDE SEQUENCE [LARGE SCALE GENOMIC DNA]</scope>
    <source>
        <strain evidence="2 3">CCMP332</strain>
    </source>
</reference>
<dbReference type="AlphaFoldDB" id="A0ABD3Q7D8"/>
<protein>
    <recommendedName>
        <fullName evidence="4">Fungal lipase-like domain-containing protein</fullName>
    </recommendedName>
</protein>
<sequence>MPFRIPWLCHCHIFFFLRQAICEAKYLFPCRTKLTWVNGIAHLPEHMEDPTYVISSAFGNVKVDYCHNPSAMTSESDYIGFVKDGIQASGHQMGRVTKEVDTLVDHLRAALGQVGKSGKVIHIAHSQGSVITWLAAKRLTPEECRRIEVISFGGAATICTSEFPFSRCINYYAVNDPILNVVPSAVKALRTGFSFGGGMEQEIIFLASRTGDPVTDHGLLNPTYLEALLWEGRRYQSLYLSPIGKVMDGAFVAPLASSACWFPNFAYKTTKQLFMAILQLFVWFRELVKSILMEVRGKRGEQYEQVPNFQHL</sequence>
<evidence type="ECO:0000256" key="1">
    <source>
        <dbReference type="SAM" id="SignalP"/>
    </source>
</evidence>
<evidence type="ECO:0000313" key="2">
    <source>
        <dbReference type="EMBL" id="KAL3795992.1"/>
    </source>
</evidence>
<name>A0ABD3Q7D8_9STRA</name>
<keyword evidence="3" id="KW-1185">Reference proteome</keyword>
<evidence type="ECO:0000313" key="3">
    <source>
        <dbReference type="Proteomes" id="UP001516023"/>
    </source>
</evidence>
<feature type="chain" id="PRO_5044855659" description="Fungal lipase-like domain-containing protein" evidence="1">
    <location>
        <begin position="25"/>
        <end position="312"/>
    </location>
</feature>
<comment type="caution">
    <text evidence="2">The sequence shown here is derived from an EMBL/GenBank/DDBJ whole genome shotgun (WGS) entry which is preliminary data.</text>
</comment>